<evidence type="ECO:0000313" key="1">
    <source>
        <dbReference type="EMBL" id="GFH49234.1"/>
    </source>
</evidence>
<dbReference type="EMBL" id="BLLK01000036">
    <property type="protein sequence ID" value="GFH49234.1"/>
    <property type="molecule type" value="Genomic_DNA"/>
</dbReference>
<evidence type="ECO:0000313" key="2">
    <source>
        <dbReference type="Proteomes" id="UP001054902"/>
    </source>
</evidence>
<gene>
    <name evidence="1" type="ORF">CTEN210_05710</name>
</gene>
<reference evidence="1 2" key="1">
    <citation type="journal article" date="2021" name="Sci. Rep.">
        <title>The genome of the diatom Chaetoceros tenuissimus carries an ancient integrated fragment of an extant virus.</title>
        <authorList>
            <person name="Hongo Y."/>
            <person name="Kimura K."/>
            <person name="Takaki Y."/>
            <person name="Yoshida Y."/>
            <person name="Baba S."/>
            <person name="Kobayashi G."/>
            <person name="Nagasaki K."/>
            <person name="Hano T."/>
            <person name="Tomaru Y."/>
        </authorList>
    </citation>
    <scope>NUCLEOTIDE SEQUENCE [LARGE SCALE GENOMIC DNA]</scope>
    <source>
        <strain evidence="1 2">NIES-3715</strain>
    </source>
</reference>
<dbReference type="Proteomes" id="UP001054902">
    <property type="component" value="Unassembled WGS sequence"/>
</dbReference>
<dbReference type="AlphaFoldDB" id="A0AAD3H451"/>
<sequence length="198" mass="22401">MQSLKDYISSFADEQTYERLKQCGEIEDALTECQRIRKLAKKAKGKIDQEPSIRLTDTRAGMKIARYYDWGISNPKAEQAVAAMRGDSSFRSLHPSASEGVDAAQSEKMENRSQYKSTKCSKETHALWGCRAMALGCASELVTLKKCMVQKHESTDPKYFTYDSKKDFSNAEGCQIDMQALGNCVSEKWKDLNQRLNK</sequence>
<keyword evidence="2" id="KW-1185">Reference proteome</keyword>
<proteinExistence type="predicted"/>
<comment type="caution">
    <text evidence="1">The sequence shown here is derived from an EMBL/GenBank/DDBJ whole genome shotgun (WGS) entry which is preliminary data.</text>
</comment>
<protein>
    <submittedName>
        <fullName evidence="1">Uncharacterized protein</fullName>
    </submittedName>
</protein>
<name>A0AAD3H451_9STRA</name>
<accession>A0AAD3H451</accession>
<organism evidence="1 2">
    <name type="scientific">Chaetoceros tenuissimus</name>
    <dbReference type="NCBI Taxonomy" id="426638"/>
    <lineage>
        <taxon>Eukaryota</taxon>
        <taxon>Sar</taxon>
        <taxon>Stramenopiles</taxon>
        <taxon>Ochrophyta</taxon>
        <taxon>Bacillariophyta</taxon>
        <taxon>Coscinodiscophyceae</taxon>
        <taxon>Chaetocerotophycidae</taxon>
        <taxon>Chaetocerotales</taxon>
        <taxon>Chaetocerotaceae</taxon>
        <taxon>Chaetoceros</taxon>
    </lineage>
</organism>